<dbReference type="PROSITE" id="PS01311">
    <property type="entry name" value="LGT"/>
    <property type="match status" value="1"/>
</dbReference>
<keyword evidence="3 6" id="KW-0812">Transmembrane</keyword>
<name>A0A3B0TDS8_9ZZZZ</name>
<evidence type="ECO:0000256" key="3">
    <source>
        <dbReference type="ARBA" id="ARBA00022692"/>
    </source>
</evidence>
<dbReference type="GO" id="GO:0005886">
    <property type="term" value="C:plasma membrane"/>
    <property type="evidence" value="ECO:0007669"/>
    <property type="project" value="InterPro"/>
</dbReference>
<dbReference type="HAMAP" id="MF_01147">
    <property type="entry name" value="Lgt"/>
    <property type="match status" value="1"/>
</dbReference>
<keyword evidence="4 6" id="KW-1133">Transmembrane helix</keyword>
<dbReference type="PANTHER" id="PTHR30589:SF0">
    <property type="entry name" value="PHOSPHATIDYLGLYCEROL--PROLIPOPROTEIN DIACYLGLYCERYL TRANSFERASE"/>
    <property type="match status" value="1"/>
</dbReference>
<evidence type="ECO:0000313" key="7">
    <source>
        <dbReference type="EMBL" id="VAW12612.1"/>
    </source>
</evidence>
<gene>
    <name evidence="7" type="ORF">MNBD_ALPHA09-1874</name>
</gene>
<accession>A0A3B0TDS8</accession>
<dbReference type="NCBIfam" id="TIGR00544">
    <property type="entry name" value="lgt"/>
    <property type="match status" value="1"/>
</dbReference>
<reference evidence="7" key="1">
    <citation type="submission" date="2018-06" db="EMBL/GenBank/DDBJ databases">
        <authorList>
            <person name="Zhirakovskaya E."/>
        </authorList>
    </citation>
    <scope>NUCLEOTIDE SEQUENCE</scope>
</reference>
<keyword evidence="7" id="KW-0449">Lipoprotein</keyword>
<evidence type="ECO:0000256" key="4">
    <source>
        <dbReference type="ARBA" id="ARBA00022989"/>
    </source>
</evidence>
<protein>
    <submittedName>
        <fullName evidence="7">Prolipoprotein diacylglyceryl transferase</fullName>
    </submittedName>
</protein>
<feature type="transmembrane region" description="Helical" evidence="6">
    <location>
        <begin position="210"/>
        <end position="227"/>
    </location>
</feature>
<organism evidence="7">
    <name type="scientific">hydrothermal vent metagenome</name>
    <dbReference type="NCBI Taxonomy" id="652676"/>
    <lineage>
        <taxon>unclassified sequences</taxon>
        <taxon>metagenomes</taxon>
        <taxon>ecological metagenomes</taxon>
    </lineage>
</organism>
<feature type="transmembrane region" description="Helical" evidence="6">
    <location>
        <begin position="104"/>
        <end position="121"/>
    </location>
</feature>
<dbReference type="Pfam" id="PF01790">
    <property type="entry name" value="LGT"/>
    <property type="match status" value="1"/>
</dbReference>
<dbReference type="InterPro" id="IPR001640">
    <property type="entry name" value="Lgt"/>
</dbReference>
<keyword evidence="2 7" id="KW-0808">Transferase</keyword>
<dbReference type="EMBL" id="UOEM01000049">
    <property type="protein sequence ID" value="VAW12612.1"/>
    <property type="molecule type" value="Genomic_DNA"/>
</dbReference>
<keyword evidence="5 6" id="KW-0472">Membrane</keyword>
<evidence type="ECO:0000256" key="1">
    <source>
        <dbReference type="ARBA" id="ARBA00022475"/>
    </source>
</evidence>
<evidence type="ECO:0000256" key="6">
    <source>
        <dbReference type="SAM" id="Phobius"/>
    </source>
</evidence>
<sequence>MLSVLTFPAIDPVAIAIGPVAIRWYSLAYIGGIFIGWMYLKRLVARASLWSGAAPLSKDDAEDVLIWAAIGIIFGGRIGYVLFYDPARILSDPLSAFKVWEGGMSFHGGFLGVIIALLIFARRRGISPLCLGDLAATAAPIGLFFGRLANFINGELYGRVTDVPWAMVFPGAGPLPRHPSQLYEAALEGLVLFIALRIATHVFGALGRPGMVTGLFFVGYGLFRFFVEFFRMPDLHIGFLAGGLTMGMILSLPMIPIGLGFIAYARRKAQT</sequence>
<dbReference type="GO" id="GO:0008961">
    <property type="term" value="F:phosphatidylglycerol-prolipoprotein diacylglyceryl transferase activity"/>
    <property type="evidence" value="ECO:0007669"/>
    <property type="project" value="InterPro"/>
</dbReference>
<dbReference type="AlphaFoldDB" id="A0A3B0TDS8"/>
<feature type="transmembrane region" description="Helical" evidence="6">
    <location>
        <begin position="64"/>
        <end position="84"/>
    </location>
</feature>
<evidence type="ECO:0000256" key="5">
    <source>
        <dbReference type="ARBA" id="ARBA00023136"/>
    </source>
</evidence>
<feature type="transmembrane region" description="Helical" evidence="6">
    <location>
        <begin position="26"/>
        <end position="44"/>
    </location>
</feature>
<dbReference type="GO" id="GO:0042158">
    <property type="term" value="P:lipoprotein biosynthetic process"/>
    <property type="evidence" value="ECO:0007669"/>
    <property type="project" value="InterPro"/>
</dbReference>
<keyword evidence="1" id="KW-1003">Cell membrane</keyword>
<proteinExistence type="inferred from homology"/>
<feature type="transmembrane region" description="Helical" evidence="6">
    <location>
        <begin position="239"/>
        <end position="265"/>
    </location>
</feature>
<evidence type="ECO:0000256" key="2">
    <source>
        <dbReference type="ARBA" id="ARBA00022679"/>
    </source>
</evidence>
<dbReference type="PANTHER" id="PTHR30589">
    <property type="entry name" value="PROLIPOPROTEIN DIACYLGLYCERYL TRANSFERASE"/>
    <property type="match status" value="1"/>
</dbReference>